<comment type="caution">
    <text evidence="5">The sequence shown here is derived from an EMBL/GenBank/DDBJ whole genome shotgun (WGS) entry which is preliminary data.</text>
</comment>
<dbReference type="EMBL" id="JAMZEE010000014">
    <property type="protein sequence ID" value="MCR6508091.1"/>
    <property type="molecule type" value="Genomic_DNA"/>
</dbReference>
<organism evidence="5 6">
    <name type="scientific">Bacteroides muris</name>
    <name type="common">ex Fokt et al. 2023</name>
    <dbReference type="NCBI Taxonomy" id="2937417"/>
    <lineage>
        <taxon>Bacteria</taxon>
        <taxon>Pseudomonadati</taxon>
        <taxon>Bacteroidota</taxon>
        <taxon>Bacteroidia</taxon>
        <taxon>Bacteroidales</taxon>
        <taxon>Bacteroidaceae</taxon>
        <taxon>Bacteroides</taxon>
    </lineage>
</organism>
<feature type="domain" description="Tyr recombinase" evidence="4">
    <location>
        <begin position="223"/>
        <end position="372"/>
    </location>
</feature>
<dbReference type="InterPro" id="IPR002104">
    <property type="entry name" value="Integrase_catalytic"/>
</dbReference>
<dbReference type="InterPro" id="IPR010998">
    <property type="entry name" value="Integrase_recombinase_N"/>
</dbReference>
<dbReference type="GO" id="GO:0015074">
    <property type="term" value="P:DNA integration"/>
    <property type="evidence" value="ECO:0007669"/>
    <property type="project" value="InterPro"/>
</dbReference>
<dbReference type="InterPro" id="IPR035386">
    <property type="entry name" value="Arm-DNA-bind_5"/>
</dbReference>
<dbReference type="SUPFAM" id="SSF56349">
    <property type="entry name" value="DNA breaking-rejoining enzymes"/>
    <property type="match status" value="1"/>
</dbReference>
<keyword evidence="2" id="KW-0238">DNA-binding</keyword>
<dbReference type="GO" id="GO:0006310">
    <property type="term" value="P:DNA recombination"/>
    <property type="evidence" value="ECO:0007669"/>
    <property type="project" value="UniProtKB-KW"/>
</dbReference>
<evidence type="ECO:0000259" key="4">
    <source>
        <dbReference type="PROSITE" id="PS51898"/>
    </source>
</evidence>
<evidence type="ECO:0000313" key="6">
    <source>
        <dbReference type="Proteomes" id="UP001143810"/>
    </source>
</evidence>
<dbReference type="Pfam" id="PF17293">
    <property type="entry name" value="Arm-DNA-bind_5"/>
    <property type="match status" value="1"/>
</dbReference>
<dbReference type="AlphaFoldDB" id="A0A9X2P018"/>
<dbReference type="InterPro" id="IPR013762">
    <property type="entry name" value="Integrase-like_cat_sf"/>
</dbReference>
<evidence type="ECO:0000256" key="1">
    <source>
        <dbReference type="ARBA" id="ARBA00008857"/>
    </source>
</evidence>
<dbReference type="InterPro" id="IPR050090">
    <property type="entry name" value="Tyrosine_recombinase_XerCD"/>
</dbReference>
<proteinExistence type="inferred from homology"/>
<evidence type="ECO:0000256" key="3">
    <source>
        <dbReference type="ARBA" id="ARBA00023172"/>
    </source>
</evidence>
<gene>
    <name evidence="5" type="ORF">M1B78_07910</name>
</gene>
<reference evidence="5" key="1">
    <citation type="journal article" date="2022" name="Arch. Microbiol.">
        <title>Bacteroides muris sp. nov. isolated from the cecum of wild-derived house mice.</title>
        <authorList>
            <person name="Fokt H."/>
            <person name="Unni R."/>
            <person name="Repnik U."/>
            <person name="Schmitz R.A."/>
            <person name="Bramkamp M."/>
            <person name="Baines J.F."/>
            <person name="Unterweger D."/>
        </authorList>
    </citation>
    <scope>NUCLEOTIDE SEQUENCE</scope>
    <source>
        <strain evidence="5">KH569_7</strain>
    </source>
</reference>
<name>A0A9X2P018_9BACE</name>
<dbReference type="InterPro" id="IPR011010">
    <property type="entry name" value="DNA_brk_join_enz"/>
</dbReference>
<dbReference type="PANTHER" id="PTHR30349:SF64">
    <property type="entry name" value="PROPHAGE INTEGRASE INTD-RELATED"/>
    <property type="match status" value="1"/>
</dbReference>
<dbReference type="GO" id="GO:0003677">
    <property type="term" value="F:DNA binding"/>
    <property type="evidence" value="ECO:0007669"/>
    <property type="project" value="UniProtKB-KW"/>
</dbReference>
<dbReference type="PROSITE" id="PS51898">
    <property type="entry name" value="TYR_RECOMBINASE"/>
    <property type="match status" value="1"/>
</dbReference>
<reference evidence="5" key="2">
    <citation type="submission" date="2022-04" db="EMBL/GenBank/DDBJ databases">
        <authorList>
            <person name="Fokt H."/>
            <person name="Baines J."/>
        </authorList>
    </citation>
    <scope>NUCLEOTIDE SEQUENCE</scope>
    <source>
        <strain evidence="5">KH569_7</strain>
    </source>
</reference>
<comment type="similarity">
    <text evidence="1">Belongs to the 'phage' integrase family.</text>
</comment>
<evidence type="ECO:0000256" key="2">
    <source>
        <dbReference type="ARBA" id="ARBA00023125"/>
    </source>
</evidence>
<protein>
    <submittedName>
        <fullName evidence="5">Site-specific integrase</fullName>
    </submittedName>
</protein>
<keyword evidence="3" id="KW-0233">DNA recombination</keyword>
<accession>A0A9X2P018</accession>
<dbReference type="InterPro" id="IPR025269">
    <property type="entry name" value="SAM-like_dom"/>
</dbReference>
<dbReference type="CDD" id="cd01185">
    <property type="entry name" value="INTN1_C_like"/>
    <property type="match status" value="1"/>
</dbReference>
<dbReference type="RefSeq" id="WP_257940360.1">
    <property type="nucleotide sequence ID" value="NZ_JAMZEE010000014.1"/>
</dbReference>
<dbReference type="Proteomes" id="UP001143810">
    <property type="component" value="Unassembled WGS sequence"/>
</dbReference>
<dbReference type="Pfam" id="PF13102">
    <property type="entry name" value="Phage_int_SAM_5"/>
    <property type="match status" value="1"/>
</dbReference>
<evidence type="ECO:0000313" key="5">
    <source>
        <dbReference type="EMBL" id="MCR6508091.1"/>
    </source>
</evidence>
<sequence length="372" mass="43556">MNEKKKTFSVRFWMRRTRTQGNVSPLFCRVTICGQRYEINANFCAPLKGWDAKAQRFTGRSAEEKNANRVMNDMRIKIEDTLNKLRKKEAEINLKNFRLAFEDGKNDYSTVSALFEYHRIIDGKNLEPSTNLLYDVTERLLLRFVKTRYRLSDYMVDAIDKAFVMEFYAFLQGFRREGKGRVCTVNGAMKHMQRLKRVMNLALQNDWIASNPVCTLHVKRNKVERGYLEQEEVEKIRKAVLPPSHAVLRDMFLFAVYTGISYVDMVNMTPENITIGIDRTRWIHFNRQKTGLRVSLPLLPPAEEILDGFECYRPEGEENRKIFPMLTNQATNRYLKDIARVAGVKKNITFHVARHYELSLSLKLNSLQRFVS</sequence>
<dbReference type="Gene3D" id="1.10.443.10">
    <property type="entry name" value="Intergrase catalytic core"/>
    <property type="match status" value="1"/>
</dbReference>
<dbReference type="PANTHER" id="PTHR30349">
    <property type="entry name" value="PHAGE INTEGRASE-RELATED"/>
    <property type="match status" value="1"/>
</dbReference>
<dbReference type="Pfam" id="PF00589">
    <property type="entry name" value="Phage_integrase"/>
    <property type="match status" value="1"/>
</dbReference>
<dbReference type="Gene3D" id="1.10.150.130">
    <property type="match status" value="1"/>
</dbReference>